<dbReference type="AlphaFoldDB" id="Q2CAX3"/>
<dbReference type="Proteomes" id="UP000003635">
    <property type="component" value="Unassembled WGS sequence"/>
</dbReference>
<sequence>MDETASSSSPGDARSTTWPGGAPAANLPALPPPPPGLLARFDPAADSLAVECVARRRPLFWLALRTGALTVLTLGLYRFWMKTRLRRWYWSSVRPGGLPLEYVGLPGEKLLGFLVAVVILAFYIGLVNLVLVFASFSLFEGSVPGFLLSFVGVIPLWFYARYRARRYVLARSRWRGVRSGLLPGAWGYALLAMRMWAGTLLSLGLLWPRMTFRLEKYRTDRTTFGSVRLHQQGDWHMLWPAFAHLAAAAMLSLAAGLVAGGGEERFLWFWAVTLPWLGYGLVRYLVEAKRLMADAKRAGPLGLVARPKVRRVLLIYLLGYAAAALALALPAVLLAILAYSLEVEPSLGDGRSPTLLAAGGFLLYVSIVLLWGTLRHVFVTMPLWRHYARTLTITGTASLPEVRQQARDEFAEAEGFAEALDVGAAI</sequence>
<dbReference type="eggNOG" id="COG4269">
    <property type="taxonomic scope" value="Bacteria"/>
</dbReference>
<feature type="transmembrane region" description="Helical" evidence="2">
    <location>
        <begin position="110"/>
        <end position="134"/>
    </location>
</feature>
<feature type="transmembrane region" description="Helical" evidence="2">
    <location>
        <begin position="353"/>
        <end position="374"/>
    </location>
</feature>
<feature type="transmembrane region" description="Helical" evidence="2">
    <location>
        <begin position="266"/>
        <end position="286"/>
    </location>
</feature>
<dbReference type="STRING" id="314256.OG2516_08613"/>
<keyword evidence="2" id="KW-0472">Membrane</keyword>
<proteinExistence type="predicted"/>
<dbReference type="InterPro" id="IPR010295">
    <property type="entry name" value="DUF898"/>
</dbReference>
<dbReference type="HOGENOM" id="CLU_049287_1_0_5"/>
<keyword evidence="2" id="KW-1133">Transmembrane helix</keyword>
<feature type="region of interest" description="Disordered" evidence="1">
    <location>
        <begin position="1"/>
        <end position="26"/>
    </location>
</feature>
<dbReference type="RefSeq" id="WP_007255244.1">
    <property type="nucleotide sequence ID" value="NZ_CH724107.1"/>
</dbReference>
<evidence type="ECO:0000256" key="2">
    <source>
        <dbReference type="SAM" id="Phobius"/>
    </source>
</evidence>
<protein>
    <submittedName>
        <fullName evidence="3">Uncharacterized protein</fullName>
    </submittedName>
</protein>
<feature type="transmembrane region" description="Helical" evidence="2">
    <location>
        <begin position="238"/>
        <end position="260"/>
    </location>
</feature>
<dbReference type="EMBL" id="AAOT01000046">
    <property type="protein sequence ID" value="EAR49803.1"/>
    <property type="molecule type" value="Genomic_DNA"/>
</dbReference>
<evidence type="ECO:0000313" key="4">
    <source>
        <dbReference type="Proteomes" id="UP000003635"/>
    </source>
</evidence>
<evidence type="ECO:0000256" key="1">
    <source>
        <dbReference type="SAM" id="MobiDB-lite"/>
    </source>
</evidence>
<reference evidence="3 4" key="1">
    <citation type="journal article" date="2010" name="J. Bacteriol.">
        <title>Genome sequences of Oceanicola granulosus HTCC2516(T) and Oceanicola batsensis HTCC2597(TDelta).</title>
        <authorList>
            <person name="Thrash J.C."/>
            <person name="Cho J.C."/>
            <person name="Vergin K.L."/>
            <person name="Giovannoni S.J."/>
        </authorList>
    </citation>
    <scope>NUCLEOTIDE SEQUENCE [LARGE SCALE GENOMIC DNA]</scope>
    <source>
        <strain evidence="4">ATCC BAA-861 / DSM 15982 / KCTC 12143 / HTCC2516</strain>
    </source>
</reference>
<organism evidence="3 4">
    <name type="scientific">Oceanicola granulosus (strain ATCC BAA-861 / DSM 15982 / KCTC 12143 / HTCC2516)</name>
    <dbReference type="NCBI Taxonomy" id="314256"/>
    <lineage>
        <taxon>Bacteria</taxon>
        <taxon>Pseudomonadati</taxon>
        <taxon>Pseudomonadota</taxon>
        <taxon>Alphaproteobacteria</taxon>
        <taxon>Rhodobacterales</taxon>
        <taxon>Roseobacteraceae</taxon>
        <taxon>Oceanicola</taxon>
    </lineage>
</organism>
<dbReference type="Pfam" id="PF05987">
    <property type="entry name" value="DUF898"/>
    <property type="match status" value="1"/>
</dbReference>
<feature type="transmembrane region" description="Helical" evidence="2">
    <location>
        <begin position="313"/>
        <end position="341"/>
    </location>
</feature>
<keyword evidence="4" id="KW-1185">Reference proteome</keyword>
<feature type="transmembrane region" description="Helical" evidence="2">
    <location>
        <begin position="185"/>
        <end position="207"/>
    </location>
</feature>
<evidence type="ECO:0000313" key="3">
    <source>
        <dbReference type="EMBL" id="EAR49803.1"/>
    </source>
</evidence>
<feature type="transmembrane region" description="Helical" evidence="2">
    <location>
        <begin position="141"/>
        <end position="160"/>
    </location>
</feature>
<accession>Q2CAX3</accession>
<name>Q2CAX3_OCEGH</name>
<comment type="caution">
    <text evidence="3">The sequence shown here is derived from an EMBL/GenBank/DDBJ whole genome shotgun (WGS) entry which is preliminary data.</text>
</comment>
<keyword evidence="2" id="KW-0812">Transmembrane</keyword>
<feature type="compositionally biased region" description="Polar residues" evidence="1">
    <location>
        <begin position="1"/>
        <end position="18"/>
    </location>
</feature>
<gene>
    <name evidence="3" type="ORF">OG2516_08613</name>
</gene>
<feature type="transmembrane region" description="Helical" evidence="2">
    <location>
        <begin position="59"/>
        <end position="80"/>
    </location>
</feature>